<dbReference type="PANTHER" id="PTHR13847">
    <property type="entry name" value="SARCOSINE DEHYDROGENASE-RELATED"/>
    <property type="match status" value="1"/>
</dbReference>
<dbReference type="GO" id="GO:0004808">
    <property type="term" value="F:tRNA (5-methylaminomethyl-2-thiouridylate)(34)-methyltransferase activity"/>
    <property type="evidence" value="ECO:0007669"/>
    <property type="project" value="UniProtKB-EC"/>
</dbReference>
<dbReference type="AlphaFoldDB" id="A0A916NTY8"/>
<dbReference type="PANTHER" id="PTHR13847:SF289">
    <property type="entry name" value="GLYCINE OXIDASE"/>
    <property type="match status" value="1"/>
</dbReference>
<dbReference type="InterPro" id="IPR006076">
    <property type="entry name" value="FAD-dep_OxRdtase"/>
</dbReference>
<dbReference type="Gene3D" id="3.30.9.10">
    <property type="entry name" value="D-Amino Acid Oxidase, subunit A, domain 2"/>
    <property type="match status" value="1"/>
</dbReference>
<reference evidence="3" key="1">
    <citation type="submission" date="2021-04" db="EMBL/GenBank/DDBJ databases">
        <authorList>
            <person name="Rodrigo-Torres L."/>
            <person name="Arahal R. D."/>
            <person name="Lucena T."/>
        </authorList>
    </citation>
    <scope>NUCLEOTIDE SEQUENCE</scope>
    <source>
        <strain evidence="3">AS29M-1</strain>
    </source>
</reference>
<dbReference type="EC" id="2.1.1.61" evidence="3"/>
<proteinExistence type="predicted"/>
<name>A0A916NTY8_9FLAO</name>
<dbReference type="Proteomes" id="UP000683507">
    <property type="component" value="Chromosome"/>
</dbReference>
<dbReference type="InterPro" id="IPR036188">
    <property type="entry name" value="FAD/NAD-bd_sf"/>
</dbReference>
<dbReference type="GO" id="GO:0032259">
    <property type="term" value="P:methylation"/>
    <property type="evidence" value="ECO:0007669"/>
    <property type="project" value="UniProtKB-KW"/>
</dbReference>
<gene>
    <name evidence="3" type="primary">mnmC_2</name>
    <name evidence="3" type="ORF">CRYO30217_03219</name>
</gene>
<protein>
    <submittedName>
        <fullName evidence="3">tRNA 5-methylaminomethyl-2-thiouridine biosynthesis bifunctional protein MnmC</fullName>
        <ecNumber evidence="3">2.1.1.61</ecNumber>
    </submittedName>
</protein>
<dbReference type="KEGG" id="ptan:CRYO30217_03219"/>
<dbReference type="EMBL" id="OU015584">
    <property type="protein sequence ID" value="CAG5086646.1"/>
    <property type="molecule type" value="Genomic_DNA"/>
</dbReference>
<dbReference type="RefSeq" id="WP_258543406.1">
    <property type="nucleotide sequence ID" value="NZ_OU015584.1"/>
</dbReference>
<evidence type="ECO:0000313" key="3">
    <source>
        <dbReference type="EMBL" id="CAG5086646.1"/>
    </source>
</evidence>
<sequence>MSETPKYLVVGQGLAGSVLLYQLEKNDISFDVVDENHKKSGSMAAGGIMHPMSFRRLKLAWRSLELINEAIPFYEKVSTSLATPVFKTSTFYRPFISIEEQNNWMARMNESPYDEILGVSDEKIAGISSPYGMGIINYSGRLEVQDFLIQTRKKFEKNISSEKFDFTKLKKSNTSWNYNGVDYEGVIFCEGFQFIYNPYFNYLPENLTKGEIIEINTEAIQGKTLSRGCFIVPQKGEDNYLVGSTYAWHTVSTEPTEKARQELKEKVEKVIQAPYTVYDQAAGIRPTISDRKPLIGEHPKHKGLYMFNGMGSKTVMMAPKLADQFINFLNKKEDIFSEANLARFTKKHFHKFESYEADQMSEM</sequence>
<evidence type="ECO:0000259" key="2">
    <source>
        <dbReference type="Pfam" id="PF01266"/>
    </source>
</evidence>
<dbReference type="GO" id="GO:0016491">
    <property type="term" value="F:oxidoreductase activity"/>
    <property type="evidence" value="ECO:0007669"/>
    <property type="project" value="UniProtKB-KW"/>
</dbReference>
<keyword evidence="4" id="KW-1185">Reference proteome</keyword>
<keyword evidence="3" id="KW-0489">Methyltransferase</keyword>
<dbReference type="GO" id="GO:0005737">
    <property type="term" value="C:cytoplasm"/>
    <property type="evidence" value="ECO:0007669"/>
    <property type="project" value="TreeGrafter"/>
</dbReference>
<evidence type="ECO:0000256" key="1">
    <source>
        <dbReference type="ARBA" id="ARBA00023002"/>
    </source>
</evidence>
<dbReference type="Gene3D" id="3.50.50.60">
    <property type="entry name" value="FAD/NAD(P)-binding domain"/>
    <property type="match status" value="1"/>
</dbReference>
<feature type="domain" description="FAD dependent oxidoreductase" evidence="2">
    <location>
        <begin position="7"/>
        <end position="321"/>
    </location>
</feature>
<keyword evidence="1" id="KW-0560">Oxidoreductase</keyword>
<keyword evidence="3" id="KW-0808">Transferase</keyword>
<organism evidence="3 4">
    <name type="scientific">Parvicella tangerina</name>
    <dbReference type="NCBI Taxonomy" id="2829795"/>
    <lineage>
        <taxon>Bacteria</taxon>
        <taxon>Pseudomonadati</taxon>
        <taxon>Bacteroidota</taxon>
        <taxon>Flavobacteriia</taxon>
        <taxon>Flavobacteriales</taxon>
        <taxon>Parvicellaceae</taxon>
        <taxon>Parvicella</taxon>
    </lineage>
</organism>
<dbReference type="SUPFAM" id="SSF51971">
    <property type="entry name" value="Nucleotide-binding domain"/>
    <property type="match status" value="1"/>
</dbReference>
<evidence type="ECO:0000313" key="4">
    <source>
        <dbReference type="Proteomes" id="UP000683507"/>
    </source>
</evidence>
<dbReference type="Pfam" id="PF01266">
    <property type="entry name" value="DAO"/>
    <property type="match status" value="1"/>
</dbReference>
<accession>A0A916NTY8</accession>